<name>X7ZXD5_MYCXE</name>
<dbReference type="AlphaFoldDB" id="X7ZXD5"/>
<dbReference type="PATRIC" id="fig|1299334.3.peg.7811"/>
<dbReference type="EMBL" id="JAOB01000069">
    <property type="protein sequence ID" value="EUA23711.1"/>
    <property type="molecule type" value="Genomic_DNA"/>
</dbReference>
<protein>
    <submittedName>
        <fullName evidence="1">Uncharacterized protein</fullName>
    </submittedName>
</protein>
<comment type="caution">
    <text evidence="1">The sequence shown here is derived from an EMBL/GenBank/DDBJ whole genome shotgun (WGS) entry which is preliminary data.</text>
</comment>
<sequence>MPRSPTASLNSRTMPPRCAHAAEATAERAAVLIAGPLGLCFCQRLSVWASFRWWWPGQRRPAIGLL</sequence>
<reference evidence="1" key="1">
    <citation type="submission" date="2014-01" db="EMBL/GenBank/DDBJ databases">
        <authorList>
            <person name="Brown-Elliot B."/>
            <person name="Wallace R."/>
            <person name="Lenaerts A."/>
            <person name="Ordway D."/>
            <person name="DeGroote M.A."/>
            <person name="Parker T."/>
            <person name="Sizemore C."/>
            <person name="Tallon L.J."/>
            <person name="Sadzewicz L.K."/>
            <person name="Sengamalay N."/>
            <person name="Fraser C.M."/>
            <person name="Hine E."/>
            <person name="Shefchek K.A."/>
            <person name="Das S.P."/>
            <person name="Tettelin H."/>
        </authorList>
    </citation>
    <scope>NUCLEOTIDE SEQUENCE [LARGE SCALE GENOMIC DNA]</scope>
    <source>
        <strain evidence="1">4042</strain>
    </source>
</reference>
<accession>X7ZXD5</accession>
<gene>
    <name evidence="1" type="ORF">I553_5876</name>
</gene>
<evidence type="ECO:0000313" key="1">
    <source>
        <dbReference type="EMBL" id="EUA23711.1"/>
    </source>
</evidence>
<organism evidence="1">
    <name type="scientific">Mycobacterium xenopi 4042</name>
    <dbReference type="NCBI Taxonomy" id="1299334"/>
    <lineage>
        <taxon>Bacteria</taxon>
        <taxon>Bacillati</taxon>
        <taxon>Actinomycetota</taxon>
        <taxon>Actinomycetes</taxon>
        <taxon>Mycobacteriales</taxon>
        <taxon>Mycobacteriaceae</taxon>
        <taxon>Mycobacterium</taxon>
    </lineage>
</organism>
<proteinExistence type="predicted"/>